<evidence type="ECO:0000256" key="1">
    <source>
        <dbReference type="ARBA" id="ARBA00022679"/>
    </source>
</evidence>
<dbReference type="GeneID" id="81125171"/>
<protein>
    <submittedName>
        <fullName evidence="4">GNAT family N-acetyltransferase</fullName>
        <ecNumber evidence="4">2.3.-.-</ecNumber>
    </submittedName>
</protein>
<proteinExistence type="predicted"/>
<dbReference type="InterPro" id="IPR050832">
    <property type="entry name" value="Bact_Acetyltransf"/>
</dbReference>
<keyword evidence="2 4" id="KW-0012">Acyltransferase</keyword>
<evidence type="ECO:0000259" key="3">
    <source>
        <dbReference type="PROSITE" id="PS51186"/>
    </source>
</evidence>
<accession>A0ABD5W7V5</accession>
<sequence>MTAPAIRPATGADAPPLAALYRAAYGRLADRGFPSSAAETDADEVRAWLADRECWVVDRDARDTDAGTVAAAVQLRERDGWPCPEVCRLAVSPDRQREGLGALLLDHAEGVVADRGHDRVRLRSFTDHPFLLDWYAERGYERVGLQELDSRPFDVPVLERRL</sequence>
<dbReference type="AlphaFoldDB" id="A0ABD5W7V5"/>
<dbReference type="EMBL" id="JBHTAH010000005">
    <property type="protein sequence ID" value="MFC7069419.1"/>
    <property type="molecule type" value="Genomic_DNA"/>
</dbReference>
<evidence type="ECO:0000256" key="2">
    <source>
        <dbReference type="ARBA" id="ARBA00023315"/>
    </source>
</evidence>
<dbReference type="PANTHER" id="PTHR43877">
    <property type="entry name" value="AMINOALKYLPHOSPHONATE N-ACETYLTRANSFERASE-RELATED-RELATED"/>
    <property type="match status" value="1"/>
</dbReference>
<gene>
    <name evidence="4" type="ORF">ACFQL9_07190</name>
</gene>
<keyword evidence="1 4" id="KW-0808">Transferase</keyword>
<dbReference type="Proteomes" id="UP001596461">
    <property type="component" value="Unassembled WGS sequence"/>
</dbReference>
<comment type="caution">
    <text evidence="4">The sequence shown here is derived from an EMBL/GenBank/DDBJ whole genome shotgun (WGS) entry which is preliminary data.</text>
</comment>
<dbReference type="EC" id="2.3.-.-" evidence="4"/>
<organism evidence="4 5">
    <name type="scientific">Halobaculum lipolyticum</name>
    <dbReference type="NCBI Taxonomy" id="3032001"/>
    <lineage>
        <taxon>Archaea</taxon>
        <taxon>Methanobacteriati</taxon>
        <taxon>Methanobacteriota</taxon>
        <taxon>Stenosarchaea group</taxon>
        <taxon>Halobacteria</taxon>
        <taxon>Halobacteriales</taxon>
        <taxon>Haloferacaceae</taxon>
        <taxon>Halobaculum</taxon>
    </lineage>
</organism>
<dbReference type="Pfam" id="PF00583">
    <property type="entry name" value="Acetyltransf_1"/>
    <property type="match status" value="1"/>
</dbReference>
<name>A0ABD5W7V5_9EURY</name>
<keyword evidence="5" id="KW-1185">Reference proteome</keyword>
<evidence type="ECO:0000313" key="5">
    <source>
        <dbReference type="Proteomes" id="UP001596461"/>
    </source>
</evidence>
<evidence type="ECO:0000313" key="4">
    <source>
        <dbReference type="EMBL" id="MFC7069419.1"/>
    </source>
</evidence>
<dbReference type="SUPFAM" id="SSF55729">
    <property type="entry name" value="Acyl-CoA N-acyltransferases (Nat)"/>
    <property type="match status" value="1"/>
</dbReference>
<dbReference type="InterPro" id="IPR016181">
    <property type="entry name" value="Acyl_CoA_acyltransferase"/>
</dbReference>
<reference evidence="4 5" key="1">
    <citation type="journal article" date="2019" name="Int. J. Syst. Evol. Microbiol.">
        <title>The Global Catalogue of Microorganisms (GCM) 10K type strain sequencing project: providing services to taxonomists for standard genome sequencing and annotation.</title>
        <authorList>
            <consortium name="The Broad Institute Genomics Platform"/>
            <consortium name="The Broad Institute Genome Sequencing Center for Infectious Disease"/>
            <person name="Wu L."/>
            <person name="Ma J."/>
        </authorList>
    </citation>
    <scope>NUCLEOTIDE SEQUENCE [LARGE SCALE GENOMIC DNA]</scope>
    <source>
        <strain evidence="4 5">DT31</strain>
    </source>
</reference>
<dbReference type="InterPro" id="IPR000182">
    <property type="entry name" value="GNAT_dom"/>
</dbReference>
<dbReference type="PROSITE" id="PS51186">
    <property type="entry name" value="GNAT"/>
    <property type="match status" value="1"/>
</dbReference>
<dbReference type="GO" id="GO:0016746">
    <property type="term" value="F:acyltransferase activity"/>
    <property type="evidence" value="ECO:0007669"/>
    <property type="project" value="UniProtKB-KW"/>
</dbReference>
<feature type="domain" description="N-acetyltransferase" evidence="3">
    <location>
        <begin position="4"/>
        <end position="162"/>
    </location>
</feature>
<dbReference type="CDD" id="cd04301">
    <property type="entry name" value="NAT_SF"/>
    <property type="match status" value="1"/>
</dbReference>
<dbReference type="RefSeq" id="WP_284030340.1">
    <property type="nucleotide sequence ID" value="NZ_CP126154.1"/>
</dbReference>
<dbReference type="Gene3D" id="3.40.630.30">
    <property type="match status" value="1"/>
</dbReference>